<organism evidence="2 3">
    <name type="scientific">Arthrobacter crystallopoietes BAB-32</name>
    <dbReference type="NCBI Taxonomy" id="1246476"/>
    <lineage>
        <taxon>Bacteria</taxon>
        <taxon>Bacillati</taxon>
        <taxon>Actinomycetota</taxon>
        <taxon>Actinomycetes</taxon>
        <taxon>Micrococcales</taxon>
        <taxon>Micrococcaceae</taxon>
        <taxon>Crystallibacter</taxon>
    </lineage>
</organism>
<dbReference type="RefSeq" id="WP_005266066.1">
    <property type="nucleotide sequence ID" value="NZ_ANPE02000002.1"/>
</dbReference>
<dbReference type="SUPFAM" id="SSF56235">
    <property type="entry name" value="N-terminal nucleophile aminohydrolases (Ntn hydrolases)"/>
    <property type="match status" value="1"/>
</dbReference>
<evidence type="ECO:0000313" key="3">
    <source>
        <dbReference type="Proteomes" id="UP000010729"/>
    </source>
</evidence>
<feature type="region of interest" description="Disordered" evidence="1">
    <location>
        <begin position="47"/>
        <end position="67"/>
    </location>
</feature>
<reference evidence="2 3" key="1">
    <citation type="journal article" date="2013" name="Genome Announc.">
        <title>Draft Genome Sequence of Arthrobacter crystallopoietes Strain BAB-32, Revealing Genes for Bioremediation.</title>
        <authorList>
            <person name="Joshi M.N."/>
            <person name="Pandit A.S."/>
            <person name="Sharma A."/>
            <person name="Pandya R.V."/>
            <person name="Desai S.M."/>
            <person name="Saxena A.K."/>
            <person name="Bagatharia S.B."/>
        </authorList>
    </citation>
    <scope>NUCLEOTIDE SEQUENCE [LARGE SCALE GENOMIC DNA]</scope>
    <source>
        <strain evidence="2 3">BAB-32</strain>
    </source>
</reference>
<keyword evidence="3" id="KW-1185">Reference proteome</keyword>
<accession>N1V4L0</accession>
<dbReference type="InterPro" id="IPR043147">
    <property type="entry name" value="Penicillin_amidase_A-knob"/>
</dbReference>
<gene>
    <name evidence="2" type="ORF">D477_000045</name>
</gene>
<feature type="non-terminal residue" evidence="2">
    <location>
        <position position="1"/>
    </location>
</feature>
<dbReference type="Proteomes" id="UP000010729">
    <property type="component" value="Unassembled WGS sequence"/>
</dbReference>
<dbReference type="Gene3D" id="1.10.1400.10">
    <property type="match status" value="1"/>
</dbReference>
<dbReference type="EMBL" id="ANPE02000002">
    <property type="protein sequence ID" value="EMY36265.1"/>
    <property type="molecule type" value="Genomic_DNA"/>
</dbReference>
<comment type="caution">
    <text evidence="2">The sequence shown here is derived from an EMBL/GenBank/DDBJ whole genome shotgun (WGS) entry which is preliminary data.</text>
</comment>
<dbReference type="AlphaFoldDB" id="N1V4L0"/>
<dbReference type="Pfam" id="PF01804">
    <property type="entry name" value="Penicil_amidase"/>
    <property type="match status" value="1"/>
</dbReference>
<name>N1V4L0_9MICC</name>
<dbReference type="GO" id="GO:0016787">
    <property type="term" value="F:hydrolase activity"/>
    <property type="evidence" value="ECO:0007669"/>
    <property type="project" value="InterPro"/>
</dbReference>
<dbReference type="GO" id="GO:0017000">
    <property type="term" value="P:antibiotic biosynthetic process"/>
    <property type="evidence" value="ECO:0007669"/>
    <property type="project" value="InterPro"/>
</dbReference>
<evidence type="ECO:0000313" key="2">
    <source>
        <dbReference type="EMBL" id="EMY36265.1"/>
    </source>
</evidence>
<feature type="compositionally biased region" description="Basic and acidic residues" evidence="1">
    <location>
        <begin position="47"/>
        <end position="62"/>
    </location>
</feature>
<sequence>QKLSRDEVWAINEETSFADLNIRYLRPFLEEAAKTLPAKHPAAKDVRLLTEWNGQRRDRDGDGSLDGPQPAIMDAWLPILFEEVLKDDLPAGVFANYAAGTGLARPANGTKLVYNALLGPDAGVEQSIDFFNGADKEQLLLDTYAEALETLEAKHGGDRSQWQAPTSYHSFDHKNFIGVPQADPDEALTGPHYMNRGTQNDLVALSDEGAQMCTVAPPGQSGFIAPDGTKSPHYADQLQMYADFECKTENLYPDQLDANLESVQELP</sequence>
<dbReference type="InterPro" id="IPR029055">
    <property type="entry name" value="Ntn_hydrolases_N"/>
</dbReference>
<protein>
    <submittedName>
        <fullName evidence="2">Penicillin amidase</fullName>
    </submittedName>
</protein>
<dbReference type="Gene3D" id="3.60.20.10">
    <property type="entry name" value="Glutamine Phosphoribosylpyrophosphate, subunit 1, domain 1"/>
    <property type="match status" value="1"/>
</dbReference>
<proteinExistence type="predicted"/>
<dbReference type="InterPro" id="IPR002692">
    <property type="entry name" value="S45"/>
</dbReference>
<evidence type="ECO:0000256" key="1">
    <source>
        <dbReference type="SAM" id="MobiDB-lite"/>
    </source>
</evidence>